<reference evidence="2 3" key="1">
    <citation type="journal article" date="2024" name="J Genomics">
        <title>Draft genome sequencing and assembly of Favolaschia claudopus CIRM-BRFM 2984 isolated from oak limbs.</title>
        <authorList>
            <person name="Navarro D."/>
            <person name="Drula E."/>
            <person name="Chaduli D."/>
            <person name="Cazenave R."/>
            <person name="Ahrendt S."/>
            <person name="Wang J."/>
            <person name="Lipzen A."/>
            <person name="Daum C."/>
            <person name="Barry K."/>
            <person name="Grigoriev I.V."/>
            <person name="Favel A."/>
            <person name="Rosso M.N."/>
            <person name="Martin F."/>
        </authorList>
    </citation>
    <scope>NUCLEOTIDE SEQUENCE [LARGE SCALE GENOMIC DNA]</scope>
    <source>
        <strain evidence="2 3">CIRM-BRFM 2984</strain>
    </source>
</reference>
<gene>
    <name evidence="2" type="ORF">R3P38DRAFT_3356430</name>
</gene>
<dbReference type="EMBL" id="JAWWNJ010000035">
    <property type="protein sequence ID" value="KAK7023709.1"/>
    <property type="molecule type" value="Genomic_DNA"/>
</dbReference>
<comment type="caution">
    <text evidence="2">The sequence shown here is derived from an EMBL/GenBank/DDBJ whole genome shotgun (WGS) entry which is preliminary data.</text>
</comment>
<dbReference type="AlphaFoldDB" id="A0AAW0BBV3"/>
<dbReference type="Gene3D" id="3.30.70.980">
    <property type="match status" value="2"/>
</dbReference>
<dbReference type="InterPro" id="IPR029072">
    <property type="entry name" value="YebC-like"/>
</dbReference>
<dbReference type="SUPFAM" id="SSF75625">
    <property type="entry name" value="YebC-like"/>
    <property type="match status" value="1"/>
</dbReference>
<dbReference type="InterPro" id="IPR026564">
    <property type="entry name" value="Transcrip_reg_TACO1-like_dom3"/>
</dbReference>
<protein>
    <recommendedName>
        <fullName evidence="1">TACO1/YebC-like second and third domain-containing protein</fullName>
    </recommendedName>
</protein>
<evidence type="ECO:0000313" key="3">
    <source>
        <dbReference type="Proteomes" id="UP001362999"/>
    </source>
</evidence>
<keyword evidence="3" id="KW-1185">Reference proteome</keyword>
<evidence type="ECO:0000259" key="1">
    <source>
        <dbReference type="Pfam" id="PF01709"/>
    </source>
</evidence>
<dbReference type="Pfam" id="PF01709">
    <property type="entry name" value="Transcrip_reg"/>
    <property type="match status" value="1"/>
</dbReference>
<feature type="domain" description="TACO1/YebC-like second and third" evidence="1">
    <location>
        <begin position="58"/>
        <end position="204"/>
    </location>
</feature>
<name>A0AAW0BBV3_9AGAR</name>
<evidence type="ECO:0000313" key="2">
    <source>
        <dbReference type="EMBL" id="KAK7023709.1"/>
    </source>
</evidence>
<sequence>MSQKKNIQNALDKAIRKRDQRGEDIVYEALAYNKDKVSVRRTIPLERLGISAIFSMNTVLASTPVRFMFDHTGLVKAIVKKEPDDLPATRLIDVALENGAVDFQEKPSTDSETEFQVRTVISACLGTNADDRDSSPVHRNHSDNSRQHYRLLGSARTLLASEVAFVPVDTEQAGNDGDPNMATRITDLVRDLEDDEDTKRVWTSWTL</sequence>
<dbReference type="InterPro" id="IPR048300">
    <property type="entry name" value="TACO1_YebC-like_2nd/3rd_dom"/>
</dbReference>
<proteinExistence type="predicted"/>
<accession>A0AAW0BBV3</accession>
<dbReference type="Proteomes" id="UP001362999">
    <property type="component" value="Unassembled WGS sequence"/>
</dbReference>
<organism evidence="2 3">
    <name type="scientific">Favolaschia claudopus</name>
    <dbReference type="NCBI Taxonomy" id="2862362"/>
    <lineage>
        <taxon>Eukaryota</taxon>
        <taxon>Fungi</taxon>
        <taxon>Dikarya</taxon>
        <taxon>Basidiomycota</taxon>
        <taxon>Agaricomycotina</taxon>
        <taxon>Agaricomycetes</taxon>
        <taxon>Agaricomycetidae</taxon>
        <taxon>Agaricales</taxon>
        <taxon>Marasmiineae</taxon>
        <taxon>Mycenaceae</taxon>
        <taxon>Favolaschia</taxon>
    </lineage>
</organism>